<keyword evidence="5" id="KW-1035">Host cytoplasm</keyword>
<keyword evidence="6 7" id="KW-0326">Glycosidase</keyword>
<protein>
    <recommendedName>
        <fullName evidence="7">Lysozyme</fullName>
        <ecNumber evidence="7">3.2.1.17</ecNumber>
    </recommendedName>
</protein>
<evidence type="ECO:0000256" key="1">
    <source>
        <dbReference type="ARBA" id="ARBA00000632"/>
    </source>
</evidence>
<dbReference type="GO" id="GO:0042742">
    <property type="term" value="P:defense response to bacterium"/>
    <property type="evidence" value="ECO:0007669"/>
    <property type="project" value="UniProtKB-KW"/>
</dbReference>
<dbReference type="InterPro" id="IPR033907">
    <property type="entry name" value="Endolysin_autolysin"/>
</dbReference>
<gene>
    <name evidence="8" type="ORF">GR702_13210</name>
</gene>
<dbReference type="PANTHER" id="PTHR38107">
    <property type="match status" value="1"/>
</dbReference>
<accession>A0A7X4K860</accession>
<keyword evidence="2 7" id="KW-0929">Antimicrobial</keyword>
<dbReference type="GO" id="GO:0031640">
    <property type="term" value="P:killing of cells of another organism"/>
    <property type="evidence" value="ECO:0007669"/>
    <property type="project" value="UniProtKB-KW"/>
</dbReference>
<name>A0A7X4K860_9SPHN</name>
<evidence type="ECO:0000256" key="2">
    <source>
        <dbReference type="ARBA" id="ARBA00022529"/>
    </source>
</evidence>
<dbReference type="GO" id="GO:0016998">
    <property type="term" value="P:cell wall macromolecule catabolic process"/>
    <property type="evidence" value="ECO:0007669"/>
    <property type="project" value="InterPro"/>
</dbReference>
<dbReference type="AlphaFoldDB" id="A0A7X4K860"/>
<dbReference type="InterPro" id="IPR002196">
    <property type="entry name" value="Glyco_hydro_24"/>
</dbReference>
<dbReference type="CDD" id="cd00737">
    <property type="entry name" value="lyz_endolysin_autolysin"/>
    <property type="match status" value="1"/>
</dbReference>
<evidence type="ECO:0000256" key="5">
    <source>
        <dbReference type="ARBA" id="ARBA00023200"/>
    </source>
</evidence>
<evidence type="ECO:0000313" key="9">
    <source>
        <dbReference type="Proteomes" id="UP000465810"/>
    </source>
</evidence>
<dbReference type="PANTHER" id="PTHR38107:SF3">
    <property type="entry name" value="LYSOZYME RRRD-RELATED"/>
    <property type="match status" value="1"/>
</dbReference>
<comment type="similarity">
    <text evidence="7">Belongs to the glycosyl hydrolase 24 family.</text>
</comment>
<proteinExistence type="inferred from homology"/>
<evidence type="ECO:0000256" key="7">
    <source>
        <dbReference type="RuleBase" id="RU003788"/>
    </source>
</evidence>
<dbReference type="GO" id="GO:0009253">
    <property type="term" value="P:peptidoglycan catabolic process"/>
    <property type="evidence" value="ECO:0007669"/>
    <property type="project" value="InterPro"/>
</dbReference>
<sequence length="184" mass="19620">MNGKLSQADVDLINSALVLADGGGELSVPADGRYDVSPAGIRAMKQEEGCKLVAYPDPGSKDGNPWTIGFGSTGPDIKRGTVWTQAQAEARFLADLRRFEAGVEAKLGDAPTVQQQFDALVSFAYNVGLNAFATSTLLARHKAGDHSGVLEQFGRWIYNDGKPMAGLKARRAREAAIYQAGDYA</sequence>
<dbReference type="EMBL" id="WVTD01000009">
    <property type="protein sequence ID" value="MYL98722.1"/>
    <property type="molecule type" value="Genomic_DNA"/>
</dbReference>
<dbReference type="Pfam" id="PF00959">
    <property type="entry name" value="Phage_lysozyme"/>
    <property type="match status" value="1"/>
</dbReference>
<evidence type="ECO:0000256" key="4">
    <source>
        <dbReference type="ARBA" id="ARBA00022801"/>
    </source>
</evidence>
<keyword evidence="4 7" id="KW-0378">Hydrolase</keyword>
<evidence type="ECO:0000256" key="6">
    <source>
        <dbReference type="ARBA" id="ARBA00023295"/>
    </source>
</evidence>
<organism evidence="8 9">
    <name type="scientific">Novosphingobium silvae</name>
    <dbReference type="NCBI Taxonomy" id="2692619"/>
    <lineage>
        <taxon>Bacteria</taxon>
        <taxon>Pseudomonadati</taxon>
        <taxon>Pseudomonadota</taxon>
        <taxon>Alphaproteobacteria</taxon>
        <taxon>Sphingomonadales</taxon>
        <taxon>Sphingomonadaceae</taxon>
        <taxon>Novosphingobium</taxon>
    </lineage>
</organism>
<comment type="caution">
    <text evidence="8">The sequence shown here is derived from an EMBL/GenBank/DDBJ whole genome shotgun (WGS) entry which is preliminary data.</text>
</comment>
<evidence type="ECO:0000313" key="8">
    <source>
        <dbReference type="EMBL" id="MYL98722.1"/>
    </source>
</evidence>
<reference evidence="8 9" key="1">
    <citation type="submission" date="2019-12" db="EMBL/GenBank/DDBJ databases">
        <authorList>
            <person name="Feng G."/>
            <person name="Zhu H."/>
        </authorList>
    </citation>
    <scope>NUCLEOTIDE SEQUENCE [LARGE SCALE GENOMIC DNA]</scope>
    <source>
        <strain evidence="8 9">FGD1</strain>
    </source>
</reference>
<dbReference type="InterPro" id="IPR034690">
    <property type="entry name" value="Endolysin_T4_type"/>
</dbReference>
<evidence type="ECO:0000256" key="3">
    <source>
        <dbReference type="ARBA" id="ARBA00022638"/>
    </source>
</evidence>
<dbReference type="EC" id="3.2.1.17" evidence="7"/>
<dbReference type="HAMAP" id="MF_04110">
    <property type="entry name" value="ENDOLYSIN_T4"/>
    <property type="match status" value="1"/>
</dbReference>
<dbReference type="InterPro" id="IPR023347">
    <property type="entry name" value="Lysozyme_dom_sf"/>
</dbReference>
<dbReference type="Proteomes" id="UP000465810">
    <property type="component" value="Unassembled WGS sequence"/>
</dbReference>
<dbReference type="InterPro" id="IPR023346">
    <property type="entry name" value="Lysozyme-like_dom_sf"/>
</dbReference>
<dbReference type="SUPFAM" id="SSF53955">
    <property type="entry name" value="Lysozyme-like"/>
    <property type="match status" value="1"/>
</dbReference>
<comment type="catalytic activity">
    <reaction evidence="1 7">
        <text>Hydrolysis of (1-&gt;4)-beta-linkages between N-acetylmuramic acid and N-acetyl-D-glucosamine residues in a peptidoglycan and between N-acetyl-D-glucosamine residues in chitodextrins.</text>
        <dbReference type="EC" id="3.2.1.17"/>
    </reaction>
</comment>
<dbReference type="InterPro" id="IPR051018">
    <property type="entry name" value="Bacteriophage_GH24"/>
</dbReference>
<keyword evidence="9" id="KW-1185">Reference proteome</keyword>
<dbReference type="Gene3D" id="1.10.530.40">
    <property type="match status" value="1"/>
</dbReference>
<keyword evidence="3 7" id="KW-0081">Bacteriolytic enzyme</keyword>
<dbReference type="GO" id="GO:0003796">
    <property type="term" value="F:lysozyme activity"/>
    <property type="evidence" value="ECO:0007669"/>
    <property type="project" value="UniProtKB-EC"/>
</dbReference>